<sequence length="1405" mass="159597">MYRVYKSRPKRPKCSNSIEEKKGRKEQCCLVPVTPAKPRPGRSGTKKVYERRSRKKLATLEKDCDLLSGSSLAMNCSNEMKTLMDCDKPSASCATMISSDESIVLFTSCVALTGKGKEQSSDRTESISVSLGSVVITDLNMSLDSRCMINLNAREEKEQVCVPGLIELNISKERSSDGTAGCCLESTGFTSTSKEKEHSFDGIERACQGSAGLIDLNKRIYSLENVDGSNEQVMQTHEGESTCLVSDTVIECTECLDILGFKGLNDWDSVLSSIPFIELSLSESKDSQSYVYAHTISQGSATDENFKLNHNFKKSEHRPKRKKYRPKVVIDGKANTPKLATPKQEKETKFAILKQNKKRKSKIAAPKQINEKVRKEVIPQPLDLSEIETKAPVARALDFHLESLHATVDFACPKKKRRSRRRRKLNWFDFIIMNMNKNGKKSKKRLFTVNWCGKKRRLQKKRPQKVRLRITSTPVTDVQAKIDVSCSENNGFEVEVRVKSLTEMETPALIDGTCKSITESNISEFQKVTGKRKRKEQPSDVTKGRSGFLSKKNIHFIIRKLQSLHISDKYTLVPYKVPLLKIMPKVDLDAETVRVWNLLMHTEHDRIEEKVNEENEKWWEKERELFVGRVSSFISCMHQIQGDRGFRKWKGSVLDSVIGVFLTQNASDHFSSNAFMALAAKFPPPPTNQNSACDQESIGSNMTAIQTEFDEEGNKYFVNEPESERNKEFGKELDLIGGIEETCSMQIEDLNITNCCVSHGLTQEAEMEKPFESSHCYQSQNMPIDTTTISKRVRGKIPKAKEHGFDKKRKSNSREKKKNASVPDSYWETLRIRYSTGQRSNDQMDSVDWDAVRLADLNEVAGVIQLRGQQILLATRIQNFLNRLIRIHKCLDLEWLRNTPPDQAKAYLLEVEGLGLKSVECIRLLSLRHAAFPVDTNVGRIAVRLGWVPLQELPDELKIHLLELYPIQNSIQIYLWPRLCTFQQELLYELHYQMITFGKVFCTKKNPNCNECPMRGDCSHFASQYGSERYITNAIIRWLCCLHIKTVECRKNALPGPSDKIKASSAAIFNPLTSASSSEPIPLLGSGHQIKICEPIIEEPFEPPAKLEPPKSQEPESVCGDSEGIPIIKLNRDFRTTLCSQSNIICDGESSKALVALTSHAASIPALKLRRLSRLRSEHLVYELPRNHVLLQGLEQTESDKDVQYHVAIWTSGETADSLEPPKKSCNSTEFELCNEQICFSCNNIREQNDNIVRGTILIPYRVANRSSFPLNGTYFQSNEVFADHETSLRPINIPRDLIYNLPTRIAYFGSSISTILRGVSTEDIRRCFWAGIVCVRGFERSTRTPRPLVKRFYCPASKREKVKREPSAILRKPKNSGKNIPNKLLSQVLFQYNNHRYSKERYLQ</sequence>
<dbReference type="Pfam" id="PF15628">
    <property type="entry name" value="RRM_DME"/>
    <property type="match status" value="1"/>
</dbReference>
<dbReference type="GO" id="GO:0046872">
    <property type="term" value="F:metal ion binding"/>
    <property type="evidence" value="ECO:0007669"/>
    <property type="project" value="UniProtKB-KW"/>
</dbReference>
<dbReference type="SMART" id="SM00478">
    <property type="entry name" value="ENDO3c"/>
    <property type="match status" value="1"/>
</dbReference>
<dbReference type="Proteomes" id="UP000515121">
    <property type="component" value="Unplaced"/>
</dbReference>
<comment type="similarity">
    <text evidence="3">Belongs to the DNA glycosylase family. DEMETER subfamily.</text>
</comment>
<dbReference type="InterPro" id="IPR028924">
    <property type="entry name" value="Perm-CXXC"/>
</dbReference>
<evidence type="ECO:0000256" key="7">
    <source>
        <dbReference type="ARBA" id="ARBA00023014"/>
    </source>
</evidence>
<evidence type="ECO:0000259" key="11">
    <source>
        <dbReference type="SMART" id="SM00478"/>
    </source>
</evidence>
<dbReference type="InterPro" id="IPR044811">
    <property type="entry name" value="DME/ROS1"/>
</dbReference>
<evidence type="ECO:0000256" key="8">
    <source>
        <dbReference type="ARBA" id="ARBA00023125"/>
    </source>
</evidence>
<keyword evidence="12" id="KW-1185">Reference proteome</keyword>
<dbReference type="SMART" id="SM00525">
    <property type="entry name" value="FES"/>
    <property type="match status" value="1"/>
</dbReference>
<dbReference type="RefSeq" id="XP_022731590.1">
    <property type="nucleotide sequence ID" value="XM_022875855.1"/>
</dbReference>
<evidence type="ECO:0000256" key="9">
    <source>
        <dbReference type="ARBA" id="ARBA00023242"/>
    </source>
</evidence>
<dbReference type="InterPro" id="IPR023170">
    <property type="entry name" value="HhH_base_excis_C"/>
</dbReference>
<keyword evidence="4" id="KW-0004">4Fe-4S</keyword>
<keyword evidence="7" id="KW-0411">Iron-sulfur</keyword>
<feature type="region of interest" description="Disordered" evidence="10">
    <location>
        <begin position="795"/>
        <end position="822"/>
    </location>
</feature>
<dbReference type="GeneID" id="111286070"/>
<evidence type="ECO:0000256" key="1">
    <source>
        <dbReference type="ARBA" id="ARBA00001966"/>
    </source>
</evidence>
<protein>
    <submittedName>
        <fullName evidence="13">DEMETER-like protein 2</fullName>
    </submittedName>
</protein>
<dbReference type="InterPro" id="IPR003651">
    <property type="entry name" value="Endonuclease3_FeS-loop_motif"/>
</dbReference>
<keyword evidence="5" id="KW-0479">Metal-binding</keyword>
<feature type="compositionally biased region" description="Basic residues" evidence="10">
    <location>
        <begin position="806"/>
        <end position="819"/>
    </location>
</feature>
<reference evidence="13" key="1">
    <citation type="submission" date="2025-08" db="UniProtKB">
        <authorList>
            <consortium name="RefSeq"/>
        </authorList>
    </citation>
    <scope>IDENTIFICATION</scope>
    <source>
        <tissue evidence="13">Fruit stalk</tissue>
    </source>
</reference>
<evidence type="ECO:0000313" key="13">
    <source>
        <dbReference type="RefSeq" id="XP_022731590.1"/>
    </source>
</evidence>
<keyword evidence="6" id="KW-0408">Iron</keyword>
<evidence type="ECO:0000256" key="3">
    <source>
        <dbReference type="ARBA" id="ARBA00005646"/>
    </source>
</evidence>
<dbReference type="GO" id="GO:0141166">
    <property type="term" value="P:chromosomal 5-methylcytosine DNA demethylation pathway"/>
    <property type="evidence" value="ECO:0007669"/>
    <property type="project" value="InterPro"/>
</dbReference>
<dbReference type="InterPro" id="IPR003265">
    <property type="entry name" value="HhH-GPD_domain"/>
</dbReference>
<evidence type="ECO:0000256" key="4">
    <source>
        <dbReference type="ARBA" id="ARBA00022485"/>
    </source>
</evidence>
<dbReference type="Gene3D" id="1.10.1670.10">
    <property type="entry name" value="Helix-hairpin-Helix base-excision DNA repair enzymes (C-terminal)"/>
    <property type="match status" value="1"/>
</dbReference>
<name>A0A6P5XTQ4_DURZI</name>
<comment type="subcellular location">
    <subcellularLocation>
        <location evidence="2">Nucleus</location>
    </subcellularLocation>
</comment>
<evidence type="ECO:0000256" key="5">
    <source>
        <dbReference type="ARBA" id="ARBA00022723"/>
    </source>
</evidence>
<dbReference type="KEGG" id="dzi:111286070"/>
<gene>
    <name evidence="13" type="primary">LOC111286070</name>
</gene>
<organism evidence="12 13">
    <name type="scientific">Durio zibethinus</name>
    <name type="common">Durian</name>
    <dbReference type="NCBI Taxonomy" id="66656"/>
    <lineage>
        <taxon>Eukaryota</taxon>
        <taxon>Viridiplantae</taxon>
        <taxon>Streptophyta</taxon>
        <taxon>Embryophyta</taxon>
        <taxon>Tracheophyta</taxon>
        <taxon>Spermatophyta</taxon>
        <taxon>Magnoliopsida</taxon>
        <taxon>eudicotyledons</taxon>
        <taxon>Gunneridae</taxon>
        <taxon>Pentapetalae</taxon>
        <taxon>rosids</taxon>
        <taxon>malvids</taxon>
        <taxon>Malvales</taxon>
        <taxon>Malvaceae</taxon>
        <taxon>Helicteroideae</taxon>
        <taxon>Durio</taxon>
    </lineage>
</organism>
<dbReference type="InterPro" id="IPR028925">
    <property type="entry name" value="RRM_DME"/>
</dbReference>
<dbReference type="GO" id="GO:0006284">
    <property type="term" value="P:base-excision repair"/>
    <property type="evidence" value="ECO:0007669"/>
    <property type="project" value="InterPro"/>
</dbReference>
<dbReference type="InterPro" id="IPR011257">
    <property type="entry name" value="DNA_glycosylase"/>
</dbReference>
<evidence type="ECO:0000256" key="10">
    <source>
        <dbReference type="SAM" id="MobiDB-lite"/>
    </source>
</evidence>
<proteinExistence type="inferred from homology"/>
<dbReference type="GO" id="GO:0003677">
    <property type="term" value="F:DNA binding"/>
    <property type="evidence" value="ECO:0007669"/>
    <property type="project" value="UniProtKB-KW"/>
</dbReference>
<dbReference type="SUPFAM" id="SSF48150">
    <property type="entry name" value="DNA-glycosylase"/>
    <property type="match status" value="1"/>
</dbReference>
<keyword evidence="8" id="KW-0238">DNA-binding</keyword>
<dbReference type="PANTHER" id="PTHR46213">
    <property type="entry name" value="TRANSCRIPTIONAL ACTIVATOR DEMETER"/>
    <property type="match status" value="1"/>
</dbReference>
<comment type="cofactor">
    <cofactor evidence="1">
        <name>[4Fe-4S] cluster</name>
        <dbReference type="ChEBI" id="CHEBI:49883"/>
    </cofactor>
</comment>
<dbReference type="GO" id="GO:0035514">
    <property type="term" value="F:DNA demethylase activity"/>
    <property type="evidence" value="ECO:0007669"/>
    <property type="project" value="InterPro"/>
</dbReference>
<dbReference type="PANTHER" id="PTHR46213:SF13">
    <property type="entry name" value="DEMETER-LIKE PROTEIN 2-RELATED"/>
    <property type="match status" value="1"/>
</dbReference>
<dbReference type="OrthoDB" id="5607at2759"/>
<dbReference type="GO" id="GO:0019104">
    <property type="term" value="F:DNA N-glycosylase activity"/>
    <property type="evidence" value="ECO:0007669"/>
    <property type="project" value="InterPro"/>
</dbReference>
<dbReference type="GO" id="GO:0005634">
    <property type="term" value="C:nucleus"/>
    <property type="evidence" value="ECO:0007669"/>
    <property type="project" value="UniProtKB-SubCell"/>
</dbReference>
<feature type="domain" description="HhH-GPD" evidence="11">
    <location>
        <begin position="836"/>
        <end position="1000"/>
    </location>
</feature>
<dbReference type="Pfam" id="PF15629">
    <property type="entry name" value="Perm-CXXC"/>
    <property type="match status" value="1"/>
</dbReference>
<accession>A0A6P5XTQ4</accession>
<keyword evidence="9" id="KW-0539">Nucleus</keyword>
<evidence type="ECO:0000313" key="12">
    <source>
        <dbReference type="Proteomes" id="UP000515121"/>
    </source>
</evidence>
<evidence type="ECO:0000256" key="2">
    <source>
        <dbReference type="ARBA" id="ARBA00004123"/>
    </source>
</evidence>
<dbReference type="GO" id="GO:0051539">
    <property type="term" value="F:4 iron, 4 sulfur cluster binding"/>
    <property type="evidence" value="ECO:0007669"/>
    <property type="project" value="UniProtKB-KW"/>
</dbReference>
<evidence type="ECO:0000256" key="6">
    <source>
        <dbReference type="ARBA" id="ARBA00023004"/>
    </source>
</evidence>